<name>A0A921QC73_SORBI</name>
<evidence type="ECO:0000256" key="1">
    <source>
        <dbReference type="SAM" id="MobiDB-lite"/>
    </source>
</evidence>
<dbReference type="AlphaFoldDB" id="A0A921QC73"/>
<evidence type="ECO:0000313" key="3">
    <source>
        <dbReference type="Proteomes" id="UP000807115"/>
    </source>
</evidence>
<organism evidence="2 3">
    <name type="scientific">Sorghum bicolor</name>
    <name type="common">Sorghum</name>
    <name type="synonym">Sorghum vulgare</name>
    <dbReference type="NCBI Taxonomy" id="4558"/>
    <lineage>
        <taxon>Eukaryota</taxon>
        <taxon>Viridiplantae</taxon>
        <taxon>Streptophyta</taxon>
        <taxon>Embryophyta</taxon>
        <taxon>Tracheophyta</taxon>
        <taxon>Spermatophyta</taxon>
        <taxon>Magnoliopsida</taxon>
        <taxon>Liliopsida</taxon>
        <taxon>Poales</taxon>
        <taxon>Poaceae</taxon>
        <taxon>PACMAD clade</taxon>
        <taxon>Panicoideae</taxon>
        <taxon>Andropogonodae</taxon>
        <taxon>Andropogoneae</taxon>
        <taxon>Sorghinae</taxon>
        <taxon>Sorghum</taxon>
    </lineage>
</organism>
<comment type="caution">
    <text evidence="2">The sequence shown here is derived from an EMBL/GenBank/DDBJ whole genome shotgun (WGS) entry which is preliminary data.</text>
</comment>
<evidence type="ECO:0000313" key="2">
    <source>
        <dbReference type="EMBL" id="KAG0519031.1"/>
    </source>
</evidence>
<protein>
    <submittedName>
        <fullName evidence="2">Uncharacterized protein</fullName>
    </submittedName>
</protein>
<feature type="region of interest" description="Disordered" evidence="1">
    <location>
        <begin position="1"/>
        <end position="31"/>
    </location>
</feature>
<reference evidence="2" key="2">
    <citation type="submission" date="2020-10" db="EMBL/GenBank/DDBJ databases">
        <authorList>
            <person name="Cooper E.A."/>
            <person name="Brenton Z.W."/>
            <person name="Flinn B.S."/>
            <person name="Jenkins J."/>
            <person name="Shu S."/>
            <person name="Flowers D."/>
            <person name="Luo F."/>
            <person name="Wang Y."/>
            <person name="Xia P."/>
            <person name="Barry K."/>
            <person name="Daum C."/>
            <person name="Lipzen A."/>
            <person name="Yoshinaga Y."/>
            <person name="Schmutz J."/>
            <person name="Saski C."/>
            <person name="Vermerris W."/>
            <person name="Kresovich S."/>
        </authorList>
    </citation>
    <scope>NUCLEOTIDE SEQUENCE</scope>
</reference>
<sequence>MLAAFVLGERAVGGDESSRRNKEEEGREAPLPFTMLRSMSSHANKQEYSKCLLLGTQNGYAGD</sequence>
<gene>
    <name evidence="2" type="ORF">BDA96_09G228900</name>
</gene>
<feature type="compositionally biased region" description="Basic and acidic residues" evidence="1">
    <location>
        <begin position="12"/>
        <end position="28"/>
    </location>
</feature>
<proteinExistence type="predicted"/>
<accession>A0A921QC73</accession>
<reference evidence="2" key="1">
    <citation type="journal article" date="2019" name="BMC Genomics">
        <title>A new reference genome for Sorghum bicolor reveals high levels of sequence similarity between sweet and grain genotypes: implications for the genetics of sugar metabolism.</title>
        <authorList>
            <person name="Cooper E.A."/>
            <person name="Brenton Z.W."/>
            <person name="Flinn B.S."/>
            <person name="Jenkins J."/>
            <person name="Shu S."/>
            <person name="Flowers D."/>
            <person name="Luo F."/>
            <person name="Wang Y."/>
            <person name="Xia P."/>
            <person name="Barry K."/>
            <person name="Daum C."/>
            <person name="Lipzen A."/>
            <person name="Yoshinaga Y."/>
            <person name="Schmutz J."/>
            <person name="Saski C."/>
            <person name="Vermerris W."/>
            <person name="Kresovich S."/>
        </authorList>
    </citation>
    <scope>NUCLEOTIDE SEQUENCE</scope>
</reference>
<dbReference type="EMBL" id="CM027688">
    <property type="protein sequence ID" value="KAG0519031.1"/>
    <property type="molecule type" value="Genomic_DNA"/>
</dbReference>
<dbReference type="Proteomes" id="UP000807115">
    <property type="component" value="Chromosome 9"/>
</dbReference>